<feature type="transmembrane region" description="Helical" evidence="21">
    <location>
        <begin position="211"/>
        <end position="231"/>
    </location>
</feature>
<dbReference type="InterPro" id="IPR018506">
    <property type="entry name" value="Cyt_B5_heme-BS"/>
</dbReference>
<evidence type="ECO:0000256" key="16">
    <source>
        <dbReference type="ARBA" id="ARBA00023136"/>
    </source>
</evidence>
<comment type="subcellular location">
    <subcellularLocation>
        <location evidence="1">Endoplasmic reticulum membrane</location>
        <topology evidence="1">Multi-pass membrane protein</topology>
    </subcellularLocation>
</comment>
<comment type="cofactor">
    <cofactor evidence="18 19">
        <name>Zn(2+)</name>
        <dbReference type="ChEBI" id="CHEBI:29105"/>
    </cofactor>
    <text evidence="18 19">Binds 2 Zn(2+) ions per subunit that likely form a catalytic dimetal center.</text>
</comment>
<evidence type="ECO:0000256" key="20">
    <source>
        <dbReference type="PIRSR" id="PIRSR005149-50"/>
    </source>
</evidence>
<evidence type="ECO:0000256" key="9">
    <source>
        <dbReference type="ARBA" id="ARBA00022824"/>
    </source>
</evidence>
<keyword evidence="6 20" id="KW-0349">Heme</keyword>
<dbReference type="Proteomes" id="UP000095023">
    <property type="component" value="Unassembled WGS sequence"/>
</dbReference>
<keyword evidence="5 18" id="KW-0444">Lipid biosynthesis</keyword>
<dbReference type="GO" id="GO:0005506">
    <property type="term" value="F:iron ion binding"/>
    <property type="evidence" value="ECO:0007669"/>
    <property type="project" value="UniProtKB-UniRule"/>
</dbReference>
<feature type="binding site" evidence="19">
    <location>
        <position position="318"/>
    </location>
    <ligand>
        <name>Zn(2+)</name>
        <dbReference type="ChEBI" id="CHEBI:29105"/>
        <label>1</label>
    </ligand>
</feature>
<dbReference type="GO" id="GO:0005789">
    <property type="term" value="C:endoplasmic reticulum membrane"/>
    <property type="evidence" value="ECO:0007669"/>
    <property type="project" value="UniProtKB-SubCell"/>
</dbReference>
<feature type="binding site" evidence="19">
    <location>
        <position position="260"/>
    </location>
    <ligand>
        <name>Zn(2+)</name>
        <dbReference type="ChEBI" id="CHEBI:29105"/>
        <label>1</label>
    </ligand>
</feature>
<comment type="cofactor">
    <cofactor evidence="20">
        <name>Fe cation</name>
        <dbReference type="ChEBI" id="CHEBI:24875"/>
    </cofactor>
</comment>
<evidence type="ECO:0000313" key="23">
    <source>
        <dbReference type="EMBL" id="ODV90756.1"/>
    </source>
</evidence>
<dbReference type="AlphaFoldDB" id="A0A1E4TG83"/>
<comment type="pathway">
    <text evidence="2">Sphingolipid metabolism.</text>
</comment>
<evidence type="ECO:0000259" key="22">
    <source>
        <dbReference type="PROSITE" id="PS50255"/>
    </source>
</evidence>
<evidence type="ECO:0000256" key="13">
    <source>
        <dbReference type="ARBA" id="ARBA00023002"/>
    </source>
</evidence>
<evidence type="ECO:0000256" key="1">
    <source>
        <dbReference type="ARBA" id="ARBA00004477"/>
    </source>
</evidence>
<feature type="domain" description="Cytochrome b5 heme-binding" evidence="22">
    <location>
        <begin position="7"/>
        <end position="87"/>
    </location>
</feature>
<evidence type="ECO:0000256" key="14">
    <source>
        <dbReference type="ARBA" id="ARBA00023004"/>
    </source>
</evidence>
<dbReference type="GO" id="GO:0008270">
    <property type="term" value="F:zinc ion binding"/>
    <property type="evidence" value="ECO:0007669"/>
    <property type="project" value="EnsemblFungi"/>
</dbReference>
<comment type="similarity">
    <text evidence="4 18">Belongs to the sterol desaturase family. SCS7 subfamily.</text>
</comment>
<sequence>MAEAKKLPLLTKMEVASHNTDKSVYVTLNNRFVYDVTSFLEDHPGGPEFIMEYAGKDITEVLKNATIHEHSESAYEMLEEYLVAFQATAEEEDQLINEPGLSIEDRGFYSSTGLYSAEDLSIQTDFENDYKASKFLDLSKPLFTQVLFGKFTKEFYLDQVHKPRHYGQGSAPFFGNFLEPFSQTPWWVVPMIWIPADLYGVSIALRGLSLPVFIFFFSLGLFIWTLVEYILHRFLFHLDYYLPDHPLAFTLHFTLHGVHHYLPMDKLRLVMPPALFIMLATPFYKLAHTLFPYYPAMAVFTGGILGYICYDCTHYFLHHVNLPTFFQELKSYHLRHHYMNYDLGFGVTSKFWDRIFGTELVDTSPRMKRV</sequence>
<keyword evidence="8 18" id="KW-0479">Metal-binding</keyword>
<dbReference type="Pfam" id="PF04116">
    <property type="entry name" value="FA_hydroxylase"/>
    <property type="match status" value="1"/>
</dbReference>
<keyword evidence="10 18" id="KW-0276">Fatty acid metabolism</keyword>
<evidence type="ECO:0000256" key="21">
    <source>
        <dbReference type="SAM" id="Phobius"/>
    </source>
</evidence>
<feature type="binding site" evidence="19">
    <location>
        <position position="256"/>
    </location>
    <ligand>
        <name>Zn(2+)</name>
        <dbReference type="ChEBI" id="CHEBI:29105"/>
        <label>1</label>
    </ligand>
</feature>
<dbReference type="InterPro" id="IPR006694">
    <property type="entry name" value="Fatty_acid_hydroxylase"/>
</dbReference>
<organism evidence="23 24">
    <name type="scientific">Tortispora caseinolytica NRRL Y-17796</name>
    <dbReference type="NCBI Taxonomy" id="767744"/>
    <lineage>
        <taxon>Eukaryota</taxon>
        <taxon>Fungi</taxon>
        <taxon>Dikarya</taxon>
        <taxon>Ascomycota</taxon>
        <taxon>Saccharomycotina</taxon>
        <taxon>Trigonopsidomycetes</taxon>
        <taxon>Trigonopsidales</taxon>
        <taxon>Trigonopsidaceae</taxon>
        <taxon>Tortispora</taxon>
    </lineage>
</organism>
<dbReference type="InterPro" id="IPR001199">
    <property type="entry name" value="Cyt_B5-like_heme/steroid-bd"/>
</dbReference>
<dbReference type="OrthoDB" id="2204368at2759"/>
<dbReference type="InterPro" id="IPR014430">
    <property type="entry name" value="Scs7"/>
</dbReference>
<evidence type="ECO:0000256" key="5">
    <source>
        <dbReference type="ARBA" id="ARBA00022516"/>
    </source>
</evidence>
<dbReference type="Gene3D" id="3.10.120.10">
    <property type="entry name" value="Cytochrome b5-like heme/steroid binding domain"/>
    <property type="match status" value="1"/>
</dbReference>
<feature type="binding site" description="axial binding residue" evidence="20">
    <location>
        <position position="43"/>
    </location>
    <ligand>
        <name>heme</name>
        <dbReference type="ChEBI" id="CHEBI:30413"/>
    </ligand>
    <ligandPart>
        <name>Fe</name>
        <dbReference type="ChEBI" id="CHEBI:18248"/>
    </ligandPart>
</feature>
<dbReference type="PRINTS" id="PR00363">
    <property type="entry name" value="CYTOCHROMEB5"/>
</dbReference>
<feature type="binding site" evidence="19">
    <location>
        <position position="336"/>
    </location>
    <ligand>
        <name>Zn(2+)</name>
        <dbReference type="ChEBI" id="CHEBI:29105"/>
        <label>1</label>
    </ligand>
</feature>
<dbReference type="PANTHER" id="PTHR12863">
    <property type="entry name" value="FATTY ACID HYDROXYLASE"/>
    <property type="match status" value="1"/>
</dbReference>
<protein>
    <recommendedName>
        <fullName evidence="18">Ceramide very long chain fatty acid hydroxylase</fullName>
        <ecNumber evidence="18">1.-.-.-</ecNumber>
    </recommendedName>
</protein>
<evidence type="ECO:0000256" key="3">
    <source>
        <dbReference type="ARBA" id="ARBA00005189"/>
    </source>
</evidence>
<feature type="binding site" evidence="19">
    <location>
        <position position="232"/>
    </location>
    <ligand>
        <name>Zn(2+)</name>
        <dbReference type="ChEBI" id="CHEBI:29105"/>
        <label>1</label>
    </ligand>
</feature>
<dbReference type="GO" id="GO:0046513">
    <property type="term" value="P:ceramide biosynthetic process"/>
    <property type="evidence" value="ECO:0007669"/>
    <property type="project" value="EnsemblFungi"/>
</dbReference>
<evidence type="ECO:0000256" key="18">
    <source>
        <dbReference type="PIRNR" id="PIRNR005149"/>
    </source>
</evidence>
<feature type="binding site" evidence="19">
    <location>
        <position position="237"/>
    </location>
    <ligand>
        <name>Zn(2+)</name>
        <dbReference type="ChEBI" id="CHEBI:29105"/>
        <label>1</label>
    </ligand>
</feature>
<dbReference type="FunFam" id="3.10.120.10:FF:000007">
    <property type="entry name" value="Sulfite oxidase, mitochondrial"/>
    <property type="match status" value="1"/>
</dbReference>
<keyword evidence="14 18" id="KW-0408">Iron</keyword>
<keyword evidence="7 21" id="KW-0812">Transmembrane</keyword>
<dbReference type="EC" id="1.-.-.-" evidence="18"/>
<feature type="binding site" evidence="19">
    <location>
        <position position="314"/>
    </location>
    <ligand>
        <name>Zn(2+)</name>
        <dbReference type="ChEBI" id="CHEBI:29105"/>
        <label>1</label>
    </ligand>
</feature>
<keyword evidence="24" id="KW-1185">Reference proteome</keyword>
<dbReference type="PROSITE" id="PS00191">
    <property type="entry name" value="CYTOCHROME_B5_1"/>
    <property type="match status" value="1"/>
</dbReference>
<feature type="binding site" evidence="19">
    <location>
        <position position="337"/>
    </location>
    <ligand>
        <name>Zn(2+)</name>
        <dbReference type="ChEBI" id="CHEBI:29105"/>
        <label>1</label>
    </ligand>
</feature>
<evidence type="ECO:0000256" key="11">
    <source>
        <dbReference type="ARBA" id="ARBA00022833"/>
    </source>
</evidence>
<evidence type="ECO:0000256" key="7">
    <source>
        <dbReference type="ARBA" id="ARBA00022692"/>
    </source>
</evidence>
<dbReference type="GO" id="GO:0051999">
    <property type="term" value="P:mannosyl-inositol phosphorylceramide biosynthetic process"/>
    <property type="evidence" value="ECO:0007669"/>
    <property type="project" value="EnsemblFungi"/>
</dbReference>
<dbReference type="PIRSF" id="PIRSF005149">
    <property type="entry name" value="IPC-B_HD"/>
    <property type="match status" value="1"/>
</dbReference>
<comment type="function">
    <text evidence="18">Ceramide hydroxylase involved in the hydroxylation of sphingolipid-associated very long chain fatty acids. Postulated to hydroxylate the very long chain fatty acid of dihydroceramides and phytoceramides at C-2.</text>
</comment>
<dbReference type="PANTHER" id="PTHR12863:SF1">
    <property type="entry name" value="FATTY ACID 2-HYDROXYLASE"/>
    <property type="match status" value="1"/>
</dbReference>
<evidence type="ECO:0000256" key="19">
    <source>
        <dbReference type="PIRSR" id="PIRSR005149-1"/>
    </source>
</evidence>
<evidence type="ECO:0000256" key="17">
    <source>
        <dbReference type="ARBA" id="ARBA00023160"/>
    </source>
</evidence>
<keyword evidence="16 18" id="KW-0472">Membrane</keyword>
<keyword evidence="15 18" id="KW-0443">Lipid metabolism</keyword>
<evidence type="ECO:0000256" key="4">
    <source>
        <dbReference type="ARBA" id="ARBA00005747"/>
    </source>
</evidence>
<keyword evidence="17 18" id="KW-0275">Fatty acid biosynthesis</keyword>
<evidence type="ECO:0000256" key="15">
    <source>
        <dbReference type="ARBA" id="ARBA00023098"/>
    </source>
</evidence>
<evidence type="ECO:0000256" key="12">
    <source>
        <dbReference type="ARBA" id="ARBA00022989"/>
    </source>
</evidence>
<feature type="binding site" description="axial binding residue" evidence="20">
    <location>
        <position position="70"/>
    </location>
    <ligand>
        <name>heme</name>
        <dbReference type="ChEBI" id="CHEBI:30413"/>
    </ligand>
    <ligandPart>
        <name>Fe</name>
        <dbReference type="ChEBI" id="CHEBI:18248"/>
    </ligandPart>
</feature>
<feature type="binding site" evidence="19">
    <location>
        <position position="259"/>
    </location>
    <ligand>
        <name>Zn(2+)</name>
        <dbReference type="ChEBI" id="CHEBI:29105"/>
        <label>1</label>
    </ligand>
</feature>
<keyword evidence="11 19" id="KW-0862">Zinc</keyword>
<dbReference type="InterPro" id="IPR036400">
    <property type="entry name" value="Cyt_B5-like_heme/steroid_sf"/>
</dbReference>
<dbReference type="PROSITE" id="PS50255">
    <property type="entry name" value="CYTOCHROME_B5_2"/>
    <property type="match status" value="1"/>
</dbReference>
<dbReference type="SUPFAM" id="SSF55856">
    <property type="entry name" value="Cytochrome b5-like heme/steroid binding domain"/>
    <property type="match status" value="1"/>
</dbReference>
<evidence type="ECO:0000256" key="2">
    <source>
        <dbReference type="ARBA" id="ARBA00004991"/>
    </source>
</evidence>
<reference evidence="24" key="1">
    <citation type="submission" date="2016-02" db="EMBL/GenBank/DDBJ databases">
        <title>Comparative genomics of biotechnologically important yeasts.</title>
        <authorList>
            <consortium name="DOE Joint Genome Institute"/>
            <person name="Riley R."/>
            <person name="Haridas S."/>
            <person name="Wolfe K.H."/>
            <person name="Lopes M.R."/>
            <person name="Hittinger C.T."/>
            <person name="Goker M."/>
            <person name="Salamov A."/>
            <person name="Wisecaver J."/>
            <person name="Long T.M."/>
            <person name="Aerts A.L."/>
            <person name="Barry K."/>
            <person name="Choi C."/>
            <person name="Clum A."/>
            <person name="Coughlan A.Y."/>
            <person name="Deshpande S."/>
            <person name="Douglass A.P."/>
            <person name="Hanson S.J."/>
            <person name="Klenk H.-P."/>
            <person name="Labutti K."/>
            <person name="Lapidus A."/>
            <person name="Lindquist E."/>
            <person name="Lipzen A."/>
            <person name="Meier-Kolthoff J.P."/>
            <person name="Ohm R.A."/>
            <person name="Otillar R.P."/>
            <person name="Pangilinan J."/>
            <person name="Peng Y."/>
            <person name="Rokas A."/>
            <person name="Rosa C.A."/>
            <person name="Scheuner C."/>
            <person name="Sibirny A.A."/>
            <person name="Slot J.C."/>
            <person name="Stielow J.B."/>
            <person name="Sun H."/>
            <person name="Kurtzman C.P."/>
            <person name="Blackwell M."/>
            <person name="Jeffries T.W."/>
            <person name="Grigoriev I.V."/>
        </authorList>
    </citation>
    <scope>NUCLEOTIDE SEQUENCE [LARGE SCALE GENOMIC DNA]</scope>
    <source>
        <strain evidence="24">NRRL Y-17796</strain>
    </source>
</reference>
<dbReference type="SMART" id="SM01117">
    <property type="entry name" value="Cyt-b5"/>
    <property type="match status" value="1"/>
</dbReference>
<proteinExistence type="inferred from homology"/>
<evidence type="ECO:0000256" key="10">
    <source>
        <dbReference type="ARBA" id="ARBA00022832"/>
    </source>
</evidence>
<comment type="pathway">
    <text evidence="3">Lipid metabolism.</text>
</comment>
<evidence type="ECO:0000313" key="24">
    <source>
        <dbReference type="Proteomes" id="UP000095023"/>
    </source>
</evidence>
<feature type="transmembrane region" description="Helical" evidence="21">
    <location>
        <begin position="186"/>
        <end position="205"/>
    </location>
</feature>
<keyword evidence="9 18" id="KW-0256">Endoplasmic reticulum</keyword>
<dbReference type="GO" id="GO:0102772">
    <property type="term" value="F:sphingolipid C4-monooxygenase activity"/>
    <property type="evidence" value="ECO:0007669"/>
    <property type="project" value="EnsemblFungi"/>
</dbReference>
<dbReference type="Pfam" id="PF00173">
    <property type="entry name" value="Cyt-b5"/>
    <property type="match status" value="1"/>
</dbReference>
<keyword evidence="13 18" id="KW-0560">Oxidoreductase</keyword>
<evidence type="ECO:0000256" key="6">
    <source>
        <dbReference type="ARBA" id="ARBA00022617"/>
    </source>
</evidence>
<dbReference type="EMBL" id="KV453842">
    <property type="protein sequence ID" value="ODV90756.1"/>
    <property type="molecule type" value="Genomic_DNA"/>
</dbReference>
<dbReference type="GO" id="GO:0006633">
    <property type="term" value="P:fatty acid biosynthetic process"/>
    <property type="evidence" value="ECO:0007669"/>
    <property type="project" value="UniProtKB-KW"/>
</dbReference>
<dbReference type="GO" id="GO:0080132">
    <property type="term" value="F:fatty acid 2-hydroxylase activity"/>
    <property type="evidence" value="ECO:0007669"/>
    <property type="project" value="EnsemblFungi"/>
</dbReference>
<feature type="transmembrane region" description="Helical" evidence="21">
    <location>
        <begin position="293"/>
        <end position="310"/>
    </location>
</feature>
<gene>
    <name evidence="23" type="ORF">CANCADRAFT_44396</name>
</gene>
<accession>A0A1E4TG83</accession>
<dbReference type="GO" id="GO:0000038">
    <property type="term" value="P:very long-chain fatty acid metabolic process"/>
    <property type="evidence" value="ECO:0007669"/>
    <property type="project" value="EnsemblFungi"/>
</dbReference>
<name>A0A1E4TG83_9ASCO</name>
<feature type="binding site" evidence="19">
    <location>
        <position position="333"/>
    </location>
    <ligand>
        <name>Zn(2+)</name>
        <dbReference type="ChEBI" id="CHEBI:29105"/>
        <label>1</label>
    </ligand>
</feature>
<dbReference type="GO" id="GO:0020037">
    <property type="term" value="F:heme binding"/>
    <property type="evidence" value="ECO:0007669"/>
    <property type="project" value="InterPro"/>
</dbReference>
<keyword evidence="12 21" id="KW-1133">Transmembrane helix</keyword>
<evidence type="ECO:0000256" key="8">
    <source>
        <dbReference type="ARBA" id="ARBA00022723"/>
    </source>
</evidence>